<name>A0A9D6LQV3_9BACT</name>
<reference evidence="1" key="1">
    <citation type="submission" date="2020-07" db="EMBL/GenBank/DDBJ databases">
        <title>Huge and variable diversity of episymbiotic CPR bacteria and DPANN archaea in groundwater ecosystems.</title>
        <authorList>
            <person name="He C.Y."/>
            <person name="Keren R."/>
            <person name="Whittaker M."/>
            <person name="Farag I.F."/>
            <person name="Doudna J."/>
            <person name="Cate J.H.D."/>
            <person name="Banfield J.F."/>
        </authorList>
    </citation>
    <scope>NUCLEOTIDE SEQUENCE</scope>
    <source>
        <strain evidence="1">NC_groundwater_972_Pr1_S-0.2um_49_27</strain>
    </source>
</reference>
<dbReference type="Proteomes" id="UP000808388">
    <property type="component" value="Unassembled WGS sequence"/>
</dbReference>
<dbReference type="InterPro" id="IPR005137">
    <property type="entry name" value="BtpA"/>
</dbReference>
<accession>A0A9D6LQV3</accession>
<dbReference type="AlphaFoldDB" id="A0A9D6LQV3"/>
<dbReference type="EMBL" id="JACQCQ010000001">
    <property type="protein sequence ID" value="MBI3627137.1"/>
    <property type="molecule type" value="Genomic_DNA"/>
</dbReference>
<dbReference type="Pfam" id="PF03437">
    <property type="entry name" value="BtpA"/>
    <property type="match status" value="1"/>
</dbReference>
<evidence type="ECO:0000313" key="1">
    <source>
        <dbReference type="EMBL" id="MBI3627137.1"/>
    </source>
</evidence>
<protein>
    <recommendedName>
        <fullName evidence="3">Adenine phosphoribosyltransferase</fullName>
    </recommendedName>
</protein>
<evidence type="ECO:0000313" key="2">
    <source>
        <dbReference type="Proteomes" id="UP000808388"/>
    </source>
</evidence>
<sequence length="229" mass="24794">MTYREVFHKPHTMLAVVHIKTLAQALENVALAEGEGANGVFLIDHATRANLITIYRTVREKFPTLWAGANWLDRSADEALAAIPDDVLGLWTDNAGINEDPEDPAATARANWRICQERRWPGLYFGGFAFKYQQPVENLAPLAELAAKYMDVVTTSGLATGEAPDVEKIQTIRHAIGPETTLAIASGMSSENVGAYLGLADCFLVATSISGSFFNLDAAKVRAFAKALA</sequence>
<comment type="caution">
    <text evidence="1">The sequence shown here is derived from an EMBL/GenBank/DDBJ whole genome shotgun (WGS) entry which is preliminary data.</text>
</comment>
<gene>
    <name evidence="1" type="ORF">HY220_00075</name>
</gene>
<evidence type="ECO:0008006" key="3">
    <source>
        <dbReference type="Google" id="ProtNLM"/>
    </source>
</evidence>
<proteinExistence type="predicted"/>
<organism evidence="1 2">
    <name type="scientific">Candidatus Sungiibacteriota bacterium</name>
    <dbReference type="NCBI Taxonomy" id="2750080"/>
    <lineage>
        <taxon>Bacteria</taxon>
        <taxon>Candidatus Sungiibacteriota</taxon>
    </lineage>
</organism>